<dbReference type="GO" id="GO:0042802">
    <property type="term" value="F:identical protein binding"/>
    <property type="evidence" value="ECO:0007669"/>
    <property type="project" value="UniProtKB-ARBA"/>
</dbReference>
<keyword evidence="8 12" id="KW-0238">DNA-binding</keyword>
<evidence type="ECO:0000256" key="5">
    <source>
        <dbReference type="ARBA" id="ARBA00022801"/>
    </source>
</evidence>
<comment type="function">
    <text evidence="12">The main replicative DNA helicase, it participates in initiation and elongation during chromosome replication. Travels ahead of the DNA replisome, separating dsDNA into templates for DNA synthesis. A processive ATP-dependent 5'-3' DNA helicase it has DNA-dependent ATPase activity.</text>
</comment>
<keyword evidence="4 12" id="KW-0547">Nucleotide-binding</keyword>
<evidence type="ECO:0000256" key="1">
    <source>
        <dbReference type="ARBA" id="ARBA00008428"/>
    </source>
</evidence>
<dbReference type="PROSITE" id="PS51199">
    <property type="entry name" value="SF4_HELICASE"/>
    <property type="match status" value="1"/>
</dbReference>
<evidence type="ECO:0000256" key="11">
    <source>
        <dbReference type="NCBIfam" id="TIGR00665"/>
    </source>
</evidence>
<dbReference type="FunFam" id="3.40.50.300:FF:000076">
    <property type="entry name" value="Replicative DNA helicase"/>
    <property type="match status" value="1"/>
</dbReference>
<dbReference type="GO" id="GO:0043139">
    <property type="term" value="F:5'-3' DNA helicase activity"/>
    <property type="evidence" value="ECO:0007669"/>
    <property type="project" value="UniProtKB-EC"/>
</dbReference>
<evidence type="ECO:0000256" key="6">
    <source>
        <dbReference type="ARBA" id="ARBA00022806"/>
    </source>
</evidence>
<keyword evidence="3 12" id="KW-0235">DNA replication</keyword>
<dbReference type="GO" id="GO:0003677">
    <property type="term" value="F:DNA binding"/>
    <property type="evidence" value="ECO:0007669"/>
    <property type="project" value="UniProtKB-UniRule"/>
</dbReference>
<dbReference type="EC" id="5.6.2.3" evidence="11 12"/>
<evidence type="ECO:0000256" key="9">
    <source>
        <dbReference type="ARBA" id="ARBA00023235"/>
    </source>
</evidence>
<dbReference type="NCBIfam" id="TIGR00665">
    <property type="entry name" value="DnaB"/>
    <property type="match status" value="1"/>
</dbReference>
<reference evidence="14 15" key="1">
    <citation type="journal article" date="2002" name="Proc. Natl. Acad. Sci. U.S.A.">
        <title>Genome sequence of a serotype M3 strain of group A Streptococcus: phage-encoded toxins, the high-virulence phenotype, and clone emergence.</title>
        <authorList>
            <person name="Beres S.B."/>
            <person name="Sylva G.L."/>
            <person name="Barbian K.D."/>
            <person name="Lei B."/>
            <person name="Hoff J.S."/>
            <person name="Mammarella N.D."/>
            <person name="Liu M.Y."/>
            <person name="Smoot J.C."/>
            <person name="Porcella S.F."/>
            <person name="Parkins L.D."/>
            <person name="Campbell D.S."/>
            <person name="Smith T.M."/>
            <person name="McCormick J.K."/>
            <person name="Leung D.Y."/>
            <person name="Schlievert P.M."/>
            <person name="Musser J.M."/>
        </authorList>
    </citation>
    <scope>NUCLEOTIDE SEQUENCE [LARGE SCALE GENOMIC DNA]</scope>
    <source>
        <strain evidence="15">ATCC BAA-595 / MGAS315</strain>
    </source>
</reference>
<organism evidence="14 15">
    <name type="scientific">Streptococcus pyogenes serotype M3 (strain ATCC BAA-595 / MGAS315)</name>
    <dbReference type="NCBI Taxonomy" id="198466"/>
    <lineage>
        <taxon>Bacteria</taxon>
        <taxon>Bacillati</taxon>
        <taxon>Bacillota</taxon>
        <taxon>Bacilli</taxon>
        <taxon>Lactobacillales</taxon>
        <taxon>Streptococcaceae</taxon>
        <taxon>Streptococcus</taxon>
    </lineage>
</organism>
<dbReference type="SUPFAM" id="SSF52540">
    <property type="entry name" value="P-loop containing nucleoside triphosphate hydrolases"/>
    <property type="match status" value="1"/>
</dbReference>
<dbReference type="Gene3D" id="3.40.50.300">
    <property type="entry name" value="P-loop containing nucleotide triphosphate hydrolases"/>
    <property type="match status" value="1"/>
</dbReference>
<dbReference type="GeneID" id="69901602"/>
<dbReference type="InterPro" id="IPR007693">
    <property type="entry name" value="DNA_helicase_DnaB-like_N"/>
</dbReference>
<evidence type="ECO:0000256" key="2">
    <source>
        <dbReference type="ARBA" id="ARBA00022515"/>
    </source>
</evidence>
<dbReference type="HOGENOM" id="CLU_005373_0_0_9"/>
<evidence type="ECO:0000259" key="13">
    <source>
        <dbReference type="PROSITE" id="PS51199"/>
    </source>
</evidence>
<dbReference type="InterPro" id="IPR016136">
    <property type="entry name" value="DNA_helicase_N/primase_C"/>
</dbReference>
<dbReference type="Gene3D" id="1.10.860.10">
    <property type="entry name" value="DNAb Helicase, Chain A"/>
    <property type="match status" value="1"/>
</dbReference>
<keyword evidence="2 12" id="KW-0639">Primosome</keyword>
<dbReference type="Pfam" id="PF03796">
    <property type="entry name" value="DnaB_C"/>
    <property type="match status" value="1"/>
</dbReference>
<dbReference type="InterPro" id="IPR036185">
    <property type="entry name" value="DNA_heli_DnaB-like_N_sf"/>
</dbReference>
<keyword evidence="9" id="KW-0413">Isomerase</keyword>
<dbReference type="Proteomes" id="UP000000564">
    <property type="component" value="Chromosome"/>
</dbReference>
<gene>
    <name evidence="14" type="primary">dnaC</name>
    <name evidence="14" type="ordered locus">SpyM3_1835</name>
</gene>
<keyword evidence="6 12" id="KW-0347">Helicase</keyword>
<dbReference type="RefSeq" id="WP_010922787.1">
    <property type="nucleotide sequence ID" value="NC_004070.1"/>
</dbReference>
<dbReference type="GO" id="GO:0005829">
    <property type="term" value="C:cytosol"/>
    <property type="evidence" value="ECO:0007669"/>
    <property type="project" value="TreeGrafter"/>
</dbReference>
<dbReference type="GO" id="GO:0005524">
    <property type="term" value="F:ATP binding"/>
    <property type="evidence" value="ECO:0007669"/>
    <property type="project" value="UniProtKB-UniRule"/>
</dbReference>
<dbReference type="FunFam" id="1.10.860.10:FF:000001">
    <property type="entry name" value="Replicative DNA helicase"/>
    <property type="match status" value="1"/>
</dbReference>
<comment type="catalytic activity">
    <reaction evidence="10 12">
        <text>ATP + H2O = ADP + phosphate + H(+)</text>
        <dbReference type="Rhea" id="RHEA:13065"/>
        <dbReference type="ChEBI" id="CHEBI:15377"/>
        <dbReference type="ChEBI" id="CHEBI:15378"/>
        <dbReference type="ChEBI" id="CHEBI:30616"/>
        <dbReference type="ChEBI" id="CHEBI:43474"/>
        <dbReference type="ChEBI" id="CHEBI:456216"/>
        <dbReference type="EC" id="5.6.2.3"/>
    </reaction>
</comment>
<evidence type="ECO:0000256" key="3">
    <source>
        <dbReference type="ARBA" id="ARBA00022705"/>
    </source>
</evidence>
<dbReference type="NCBIfam" id="NF004384">
    <property type="entry name" value="PRK05748.1"/>
    <property type="match status" value="1"/>
</dbReference>
<evidence type="ECO:0000256" key="7">
    <source>
        <dbReference type="ARBA" id="ARBA00022840"/>
    </source>
</evidence>
<keyword evidence="5 12" id="KW-0378">Hydrolase</keyword>
<evidence type="ECO:0000256" key="12">
    <source>
        <dbReference type="RuleBase" id="RU362085"/>
    </source>
</evidence>
<evidence type="ECO:0000256" key="8">
    <source>
        <dbReference type="ARBA" id="ARBA00023125"/>
    </source>
</evidence>
<protein>
    <recommendedName>
        <fullName evidence="11 12">Replicative DNA helicase</fullName>
        <ecNumber evidence="11 12">5.6.2.3</ecNumber>
    </recommendedName>
</protein>
<dbReference type="GO" id="GO:0016887">
    <property type="term" value="F:ATP hydrolysis activity"/>
    <property type="evidence" value="ECO:0007669"/>
    <property type="project" value="RHEA"/>
</dbReference>
<dbReference type="GO" id="GO:0006269">
    <property type="term" value="P:DNA replication, synthesis of primer"/>
    <property type="evidence" value="ECO:0007669"/>
    <property type="project" value="UniProtKB-UniRule"/>
</dbReference>
<evidence type="ECO:0000256" key="10">
    <source>
        <dbReference type="ARBA" id="ARBA00048954"/>
    </source>
</evidence>
<evidence type="ECO:0000313" key="15">
    <source>
        <dbReference type="Proteomes" id="UP000000564"/>
    </source>
</evidence>
<feature type="domain" description="SF4 helicase" evidence="13">
    <location>
        <begin position="181"/>
        <end position="453"/>
    </location>
</feature>
<dbReference type="Pfam" id="PF00772">
    <property type="entry name" value="DnaB"/>
    <property type="match status" value="1"/>
</dbReference>
<dbReference type="AlphaFoldDB" id="A0A0H2UWU3"/>
<dbReference type="PANTHER" id="PTHR30153:SF2">
    <property type="entry name" value="REPLICATIVE DNA HELICASE"/>
    <property type="match status" value="1"/>
</dbReference>
<dbReference type="PANTHER" id="PTHR30153">
    <property type="entry name" value="REPLICATIVE DNA HELICASE DNAB"/>
    <property type="match status" value="1"/>
</dbReference>
<dbReference type="EMBL" id="AE014074">
    <property type="protein sequence ID" value="AAM80442.1"/>
    <property type="molecule type" value="Genomic_DNA"/>
</dbReference>
<comment type="similarity">
    <text evidence="1 12">Belongs to the helicase family. DnaB subfamily.</text>
</comment>
<dbReference type="InterPro" id="IPR007694">
    <property type="entry name" value="DNA_helicase_DnaB-like_C"/>
</dbReference>
<dbReference type="CDD" id="cd00984">
    <property type="entry name" value="DnaB_C"/>
    <property type="match status" value="1"/>
</dbReference>
<evidence type="ECO:0000313" key="14">
    <source>
        <dbReference type="EMBL" id="AAM80442.1"/>
    </source>
</evidence>
<dbReference type="SUPFAM" id="SSF48024">
    <property type="entry name" value="N-terminal domain of DnaB helicase"/>
    <property type="match status" value="1"/>
</dbReference>
<proteinExistence type="inferred from homology"/>
<accession>A0A0H2UWU3</accession>
<dbReference type="InterPro" id="IPR007692">
    <property type="entry name" value="DNA_helicase_DnaB"/>
</dbReference>
<name>A0A0H2UWU3_STRP3</name>
<dbReference type="GO" id="GO:1990077">
    <property type="term" value="C:primosome complex"/>
    <property type="evidence" value="ECO:0007669"/>
    <property type="project" value="UniProtKB-UniRule"/>
</dbReference>
<dbReference type="KEGG" id="spg:SpyM3_1835"/>
<dbReference type="InterPro" id="IPR027417">
    <property type="entry name" value="P-loop_NTPase"/>
</dbReference>
<evidence type="ECO:0000256" key="4">
    <source>
        <dbReference type="ARBA" id="ARBA00022741"/>
    </source>
</evidence>
<keyword evidence="7 12" id="KW-0067">ATP-binding</keyword>
<sequence length="455" mass="50785">MRLPEVAELRVQPQDLLAEQSVLGSIFISPDKLIAVREFISPDDFYKYAHKIIFRAMITLSDRNDAIDATTIRTILDDQDDLQSIGGLSYIVELVNSVPTSANAEYYAKIVAEKAMLRDIIARLTESVNLAYDEILKPEEVIAGVERALIELNEHSNRSGFRKISDVLKVNYEALEARSKQTSNVTGLPTGFRDLDKITTGLHPDQLVILAARPAVGKTAFVLNIAQNVGTKQKKTVAIFSLEMGAESLVDRMLAAEGMVDSHSLRTGQLTDQDWNNVTIAQGALAEAPIYIDDTPGIKITEIRARSRKLSQEVDGGLGLIVIDYLQLITGTKPENRQQEVSDISRQLKILAKELKVPVIALSQLSRGVEQRQDKRPVLSDIRESGSIEQDADIVAFLYRDDYYRKECDDAEEAVEDNTIEVILEKNRAGARGTVKLMFQKEYNKFSSIAQFEER</sequence>